<protein>
    <submittedName>
        <fullName evidence="2">HDOD domain-containing protein</fullName>
    </submittedName>
</protein>
<comment type="caution">
    <text evidence="2">The sequence shown here is derived from an EMBL/GenBank/DDBJ whole genome shotgun (WGS) entry which is preliminary data.</text>
</comment>
<proteinExistence type="predicted"/>
<evidence type="ECO:0000259" key="1">
    <source>
        <dbReference type="PROSITE" id="PS51833"/>
    </source>
</evidence>
<dbReference type="Gene3D" id="3.30.450.40">
    <property type="match status" value="1"/>
</dbReference>
<dbReference type="PANTHER" id="PTHR33525:SF4">
    <property type="entry name" value="CYCLIC DI-GMP PHOSPHODIESTERASE CDGJ"/>
    <property type="match status" value="1"/>
</dbReference>
<evidence type="ECO:0000313" key="2">
    <source>
        <dbReference type="EMBL" id="MCB6183610.1"/>
    </source>
</evidence>
<dbReference type="InterPro" id="IPR013976">
    <property type="entry name" value="HDOD"/>
</dbReference>
<reference evidence="2" key="1">
    <citation type="submission" date="2021-10" db="EMBL/GenBank/DDBJ databases">
        <title>The complete genome sequence of Leeia sp. TBRC 13508.</title>
        <authorList>
            <person name="Charoenyingcharoen P."/>
            <person name="Yukphan P."/>
        </authorList>
    </citation>
    <scope>NUCLEOTIDE SEQUENCE</scope>
    <source>
        <strain evidence="2">TBRC 13508</strain>
    </source>
</reference>
<dbReference type="RefSeq" id="WP_227180390.1">
    <property type="nucleotide sequence ID" value="NZ_JAJBZT010000004.1"/>
</dbReference>
<dbReference type="Pfam" id="PF08668">
    <property type="entry name" value="HDOD"/>
    <property type="match status" value="1"/>
</dbReference>
<dbReference type="EMBL" id="JAJBZT010000004">
    <property type="protein sequence ID" value="MCB6183610.1"/>
    <property type="molecule type" value="Genomic_DNA"/>
</dbReference>
<dbReference type="Proteomes" id="UP001165395">
    <property type="component" value="Unassembled WGS sequence"/>
</dbReference>
<organism evidence="2 3">
    <name type="scientific">Leeia speluncae</name>
    <dbReference type="NCBI Taxonomy" id="2884804"/>
    <lineage>
        <taxon>Bacteria</taxon>
        <taxon>Pseudomonadati</taxon>
        <taxon>Pseudomonadota</taxon>
        <taxon>Betaproteobacteria</taxon>
        <taxon>Neisseriales</taxon>
        <taxon>Leeiaceae</taxon>
        <taxon>Leeia</taxon>
    </lineage>
</organism>
<feature type="domain" description="HDOD" evidence="1">
    <location>
        <begin position="27"/>
        <end position="225"/>
    </location>
</feature>
<gene>
    <name evidence="2" type="ORF">LIN78_08620</name>
</gene>
<dbReference type="PANTHER" id="PTHR33525">
    <property type="match status" value="1"/>
</dbReference>
<dbReference type="PROSITE" id="PS51833">
    <property type="entry name" value="HDOD"/>
    <property type="match status" value="1"/>
</dbReference>
<sequence length="484" mass="54311">MATDVKISSEVSPVAANFVKSWQKIPWPARLTTLEQLRSAKTQTSMTTGKLAAIIEHDPFISMQLIGFVNSSPRGNFASDVTTIEHAIMLMGFDQFFERFGRRMPVEKLLEKEPVRLGQIRERIAICEFAGLIALELANLRNDSKAEEVSVAAMLHDIIEPLLLLSHPDKLGELKEFSLSNRIWQEESLQRSRFGCSYAEMRHALMSQYGMPSMFHDMMDASLVEHPRTRTVLFAVEWAHAAWHGTWTPALQQSLAAFGAALMKPVDVIWHRLTQVTLRLARQGAWNGLSHPAMWLPMLPGDWPLPKVAAPKHAWPDVKVVEKTITQLEQSASELDVGQVMTILFRGVRLGIGLDRVALLVQPKGSKVLKPRFIVGLPDDHPLHSTELSLDTPHVLTKLAMKTQGLWFGNHNRSNLSKFLPAAFADEQNRDWFAMSIWVHGHPLGVLYADGGSHRPHLDEPSYQAFKQLSQAALTALEHSTKPH</sequence>
<evidence type="ECO:0000313" key="3">
    <source>
        <dbReference type="Proteomes" id="UP001165395"/>
    </source>
</evidence>
<name>A0ABS8D5X2_9NEIS</name>
<dbReference type="SUPFAM" id="SSF109604">
    <property type="entry name" value="HD-domain/PDEase-like"/>
    <property type="match status" value="1"/>
</dbReference>
<dbReference type="Gene3D" id="1.10.3210.10">
    <property type="entry name" value="Hypothetical protein af1432"/>
    <property type="match status" value="1"/>
</dbReference>
<keyword evidence="3" id="KW-1185">Reference proteome</keyword>
<dbReference type="InterPro" id="IPR029016">
    <property type="entry name" value="GAF-like_dom_sf"/>
</dbReference>
<dbReference type="SUPFAM" id="SSF55781">
    <property type="entry name" value="GAF domain-like"/>
    <property type="match status" value="1"/>
</dbReference>
<dbReference type="InterPro" id="IPR052340">
    <property type="entry name" value="RNase_Y/CdgJ"/>
</dbReference>
<accession>A0ABS8D5X2</accession>